<accession>A0AAN1PK89</accession>
<dbReference type="RefSeq" id="WP_089178483.1">
    <property type="nucleotide sequence ID" value="NZ_CP023189.1"/>
</dbReference>
<evidence type="ECO:0000313" key="1">
    <source>
        <dbReference type="EMBL" id="AXN01412.1"/>
    </source>
</evidence>
<name>A0AAN1PK89_9PROT</name>
<reference evidence="1 2" key="1">
    <citation type="submission" date="2017-09" db="EMBL/GenBank/DDBJ databases">
        <authorList>
            <person name="Kim K.H."/>
            <person name="Chun B.H."/>
            <person name="Han G.S."/>
            <person name="Hyun S.G."/>
            <person name="Jeon C.O."/>
        </authorList>
    </citation>
    <scope>NUCLEOTIDE SEQUENCE [LARGE SCALE GENOMIC DNA]</scope>
    <source>
        <strain evidence="1 2">SH</strain>
    </source>
</reference>
<proteinExistence type="predicted"/>
<gene>
    <name evidence="1" type="ORF">CJF59_13285</name>
</gene>
<reference evidence="1 2" key="2">
    <citation type="submission" date="2018-08" db="EMBL/GenBank/DDBJ databases">
        <title>Acetobacter oryzifermentans sp. nov., isolated from Korea traditional vinegar and reclassification of Acetobacter pasteurianus subsp. ascendens (Henneberg 1898) as Acetobacter ascendens comb. nov.</title>
        <authorList>
            <person name="Cho G.Y."/>
            <person name="Lee S.H."/>
        </authorList>
    </citation>
    <scope>NUCLEOTIDE SEQUENCE [LARGE SCALE GENOMIC DNA]</scope>
    <source>
        <strain evidence="1 2">SH</strain>
    </source>
</reference>
<dbReference type="Proteomes" id="UP000256572">
    <property type="component" value="Chromosome"/>
</dbReference>
<organism evidence="1 2">
    <name type="scientific">Acetobacter pomorum</name>
    <dbReference type="NCBI Taxonomy" id="65959"/>
    <lineage>
        <taxon>Bacteria</taxon>
        <taxon>Pseudomonadati</taxon>
        <taxon>Pseudomonadota</taxon>
        <taxon>Alphaproteobacteria</taxon>
        <taxon>Acetobacterales</taxon>
        <taxon>Acetobacteraceae</taxon>
        <taxon>Acetobacter</taxon>
    </lineage>
</organism>
<evidence type="ECO:0000313" key="2">
    <source>
        <dbReference type="Proteomes" id="UP000256572"/>
    </source>
</evidence>
<protein>
    <submittedName>
        <fullName evidence="1">Uncharacterized protein</fullName>
    </submittedName>
</protein>
<dbReference type="EMBL" id="CP023189">
    <property type="protein sequence ID" value="AXN01412.1"/>
    <property type="molecule type" value="Genomic_DNA"/>
</dbReference>
<sequence>MDTNDFCMLVDDAGRDKDAYVSIDRLRITKEFLEDLCEDSDEIKGMTVADIIDLMEDAL</sequence>
<dbReference type="AlphaFoldDB" id="A0AAN1PK89"/>